<dbReference type="InterPro" id="IPR008259">
    <property type="entry name" value="FMN_hydac_DH_AS"/>
</dbReference>
<feature type="binding site" evidence="7">
    <location>
        <position position="279"/>
    </location>
    <ligand>
        <name>glyoxylate</name>
        <dbReference type="ChEBI" id="CHEBI:36655"/>
    </ligand>
</feature>
<evidence type="ECO:0000256" key="1">
    <source>
        <dbReference type="ARBA" id="ARBA00001917"/>
    </source>
</evidence>
<dbReference type="SUPFAM" id="SSF51395">
    <property type="entry name" value="FMN-linked oxidoreductases"/>
    <property type="match status" value="1"/>
</dbReference>
<feature type="binding site" evidence="7">
    <location>
        <position position="27"/>
    </location>
    <ligand>
        <name>glyoxylate</name>
        <dbReference type="ChEBI" id="CHEBI:36655"/>
    </ligand>
</feature>
<organism evidence="9 10">
    <name type="scientific">Kordiimonas sediminis</name>
    <dbReference type="NCBI Taxonomy" id="1735581"/>
    <lineage>
        <taxon>Bacteria</taxon>
        <taxon>Pseudomonadati</taxon>
        <taxon>Pseudomonadota</taxon>
        <taxon>Alphaproteobacteria</taxon>
        <taxon>Kordiimonadales</taxon>
        <taxon>Kordiimonadaceae</taxon>
        <taxon>Kordiimonas</taxon>
    </lineage>
</organism>
<dbReference type="PANTHER" id="PTHR10578">
    <property type="entry name" value="S -2-HYDROXY-ACID OXIDASE-RELATED"/>
    <property type="match status" value="1"/>
</dbReference>
<dbReference type="Gene3D" id="3.20.20.70">
    <property type="entry name" value="Aldolase class I"/>
    <property type="match status" value="1"/>
</dbReference>
<comment type="cofactor">
    <cofactor evidence="1">
        <name>FMN</name>
        <dbReference type="ChEBI" id="CHEBI:58210"/>
    </cofactor>
</comment>
<proteinExistence type="inferred from homology"/>
<evidence type="ECO:0000256" key="7">
    <source>
        <dbReference type="PIRSR" id="PIRSR000138-2"/>
    </source>
</evidence>
<feature type="active site" description="Proton acceptor" evidence="6">
    <location>
        <position position="279"/>
    </location>
</feature>
<keyword evidence="2 7" id="KW-0285">Flavoprotein</keyword>
<dbReference type="PANTHER" id="PTHR10578:SF149">
    <property type="entry name" value="2-HYDROXYACID OXIDASE 2"/>
    <property type="match status" value="1"/>
</dbReference>
<evidence type="ECO:0000256" key="6">
    <source>
        <dbReference type="PIRSR" id="PIRSR000138-1"/>
    </source>
</evidence>
<feature type="binding site" evidence="7">
    <location>
        <position position="132"/>
    </location>
    <ligand>
        <name>glyoxylate</name>
        <dbReference type="ChEBI" id="CHEBI:36655"/>
    </ligand>
</feature>
<evidence type="ECO:0000256" key="4">
    <source>
        <dbReference type="ARBA" id="ARBA00023002"/>
    </source>
</evidence>
<accession>A0A919AR35</accession>
<evidence type="ECO:0000313" key="9">
    <source>
        <dbReference type="EMBL" id="GHF20694.1"/>
    </source>
</evidence>
<dbReference type="GO" id="GO:0016614">
    <property type="term" value="F:oxidoreductase activity, acting on CH-OH group of donors"/>
    <property type="evidence" value="ECO:0007669"/>
    <property type="project" value="UniProtKB-ARBA"/>
</dbReference>
<feature type="binding site" evidence="7">
    <location>
        <position position="158"/>
    </location>
    <ligand>
        <name>FMN</name>
        <dbReference type="ChEBI" id="CHEBI:58210"/>
    </ligand>
</feature>
<keyword evidence="3 7" id="KW-0288">FMN</keyword>
<feature type="binding site" evidence="7">
    <location>
        <position position="277"/>
    </location>
    <ligand>
        <name>FMN</name>
        <dbReference type="ChEBI" id="CHEBI:58210"/>
    </ligand>
</feature>
<dbReference type="InterPro" id="IPR037396">
    <property type="entry name" value="FMN_HAD"/>
</dbReference>
<feature type="domain" description="FMN hydroxy acid dehydrogenase" evidence="8">
    <location>
        <begin position="1"/>
        <end position="384"/>
    </location>
</feature>
<dbReference type="FunFam" id="3.20.20.70:FF:000029">
    <property type="entry name" value="L-lactate dehydrogenase"/>
    <property type="match status" value="1"/>
</dbReference>
<gene>
    <name evidence="9" type="primary">lldA</name>
    <name evidence="9" type="ORF">GCM10017044_14500</name>
</gene>
<feature type="binding site" evidence="7">
    <location>
        <position position="109"/>
    </location>
    <ligand>
        <name>FMN</name>
        <dbReference type="ChEBI" id="CHEBI:58210"/>
    </ligand>
</feature>
<dbReference type="RefSeq" id="WP_191251308.1">
    <property type="nucleotide sequence ID" value="NZ_BNCI01000001.1"/>
</dbReference>
<evidence type="ECO:0000256" key="2">
    <source>
        <dbReference type="ARBA" id="ARBA00022630"/>
    </source>
</evidence>
<dbReference type="InterPro" id="IPR013785">
    <property type="entry name" value="Aldolase_TIM"/>
</dbReference>
<feature type="binding site" evidence="7">
    <location>
        <position position="130"/>
    </location>
    <ligand>
        <name>FMN</name>
        <dbReference type="ChEBI" id="CHEBI:58210"/>
    </ligand>
</feature>
<dbReference type="AlphaFoldDB" id="A0A919AR35"/>
<dbReference type="PIRSF" id="PIRSF000138">
    <property type="entry name" value="Al-hdrx_acd_dh"/>
    <property type="match status" value="1"/>
</dbReference>
<feature type="binding site" evidence="7">
    <location>
        <position position="167"/>
    </location>
    <ligand>
        <name>glyoxylate</name>
        <dbReference type="ChEBI" id="CHEBI:36655"/>
    </ligand>
</feature>
<evidence type="ECO:0000256" key="3">
    <source>
        <dbReference type="ARBA" id="ARBA00022643"/>
    </source>
</evidence>
<dbReference type="Proteomes" id="UP000630923">
    <property type="component" value="Unassembled WGS sequence"/>
</dbReference>
<feature type="binding site" evidence="7">
    <location>
        <position position="255"/>
    </location>
    <ligand>
        <name>FMN</name>
        <dbReference type="ChEBI" id="CHEBI:58210"/>
    </ligand>
</feature>
<dbReference type="GO" id="GO:0010181">
    <property type="term" value="F:FMN binding"/>
    <property type="evidence" value="ECO:0007669"/>
    <property type="project" value="InterPro"/>
</dbReference>
<reference evidence="9" key="2">
    <citation type="submission" date="2020-09" db="EMBL/GenBank/DDBJ databases">
        <authorList>
            <person name="Sun Q."/>
            <person name="Kim S."/>
        </authorList>
    </citation>
    <scope>NUCLEOTIDE SEQUENCE</scope>
    <source>
        <strain evidence="9">KCTC 42590</strain>
    </source>
</reference>
<dbReference type="InterPro" id="IPR000262">
    <property type="entry name" value="FMN-dep_DH"/>
</dbReference>
<sequence length="386" mass="42794">MRVDECFNVRDLRELARRKVPAPFFTYLDGGSDDQWTLARNSKAFDDYQLMPNTLVDVSSIDLSNTVLGQKMELPFFLAPTGMSRLFHHDRELGAARAAEKFGTMYSLSTVGTTSIEEIAETVSTPKMFQIYVFRDRAFTKEFVDRCKAANYEALCLTVDLPVAGNREGNLRAGHTMPPKPSLATFMGFATKVAWGMGLLKDRQFTFANVAHMADEVKKRGIDLFQFIGEQFDRSLVWDDLAWLAEQWDGPLVIKGILSPDDARRALDAGATAAMISNHGGRQLDSVPAPIDCLRPMRDAVGDKMELIVDGGIERGTQIIKALAMGADACSMGKSYLYGLGAGGQEGVERMFTLLKAELERNMTLLGVTKIDDLNERHIVELCKRG</sequence>
<comment type="similarity">
    <text evidence="5">Belongs to the FMN-dependent alpha-hydroxy acid dehydrogenase family.</text>
</comment>
<name>A0A919AR35_9PROT</name>
<keyword evidence="10" id="KW-1185">Reference proteome</keyword>
<reference evidence="9" key="1">
    <citation type="journal article" date="2014" name="Int. J. Syst. Evol. Microbiol.">
        <title>Complete genome sequence of Corynebacterium casei LMG S-19264T (=DSM 44701T), isolated from a smear-ripened cheese.</title>
        <authorList>
            <consortium name="US DOE Joint Genome Institute (JGI-PGF)"/>
            <person name="Walter F."/>
            <person name="Albersmeier A."/>
            <person name="Kalinowski J."/>
            <person name="Ruckert C."/>
        </authorList>
    </citation>
    <scope>NUCLEOTIDE SEQUENCE</scope>
    <source>
        <strain evidence="9">KCTC 42590</strain>
    </source>
</reference>
<dbReference type="PROSITE" id="PS51349">
    <property type="entry name" value="FMN_HYDROXY_ACID_DH_2"/>
    <property type="match status" value="1"/>
</dbReference>
<dbReference type="EMBL" id="BNCI01000001">
    <property type="protein sequence ID" value="GHF20694.1"/>
    <property type="molecule type" value="Genomic_DNA"/>
</dbReference>
<keyword evidence="4" id="KW-0560">Oxidoreductase</keyword>
<comment type="caution">
    <text evidence="9">The sequence shown here is derived from an EMBL/GenBank/DDBJ whole genome shotgun (WGS) entry which is preliminary data.</text>
</comment>
<evidence type="ECO:0000313" key="10">
    <source>
        <dbReference type="Proteomes" id="UP000630923"/>
    </source>
</evidence>
<feature type="binding site" evidence="7">
    <location>
        <position position="282"/>
    </location>
    <ligand>
        <name>glyoxylate</name>
        <dbReference type="ChEBI" id="CHEBI:36655"/>
    </ligand>
</feature>
<dbReference type="CDD" id="cd02809">
    <property type="entry name" value="alpha_hydroxyacid_oxid_FMN"/>
    <property type="match status" value="1"/>
</dbReference>
<dbReference type="Pfam" id="PF01070">
    <property type="entry name" value="FMN_dh"/>
    <property type="match status" value="1"/>
</dbReference>
<dbReference type="InterPro" id="IPR012133">
    <property type="entry name" value="Alpha-hydoxy_acid_DH_FMN"/>
</dbReference>
<protein>
    <submittedName>
        <fullName evidence="9">Alpha-hydroxy-acid oxidizing enzyme</fullName>
    </submittedName>
</protein>
<evidence type="ECO:0000256" key="5">
    <source>
        <dbReference type="ARBA" id="ARBA00024042"/>
    </source>
</evidence>
<dbReference type="PROSITE" id="PS00557">
    <property type="entry name" value="FMN_HYDROXY_ACID_DH_1"/>
    <property type="match status" value="1"/>
</dbReference>
<feature type="binding site" evidence="7">
    <location>
        <begin position="80"/>
        <end position="82"/>
    </location>
    <ligand>
        <name>FMN</name>
        <dbReference type="ChEBI" id="CHEBI:58210"/>
    </ligand>
</feature>
<evidence type="ECO:0000259" key="8">
    <source>
        <dbReference type="PROSITE" id="PS51349"/>
    </source>
</evidence>